<dbReference type="PROSITE" id="PS51084">
    <property type="entry name" value="HIT_2"/>
    <property type="match status" value="1"/>
</dbReference>
<keyword evidence="4" id="KW-1185">Reference proteome</keyword>
<dbReference type="InterPro" id="IPR011146">
    <property type="entry name" value="HIT-like"/>
</dbReference>
<evidence type="ECO:0000313" key="3">
    <source>
        <dbReference type="EMBL" id="CAK8162381.1"/>
    </source>
</evidence>
<dbReference type="InterPro" id="IPR001310">
    <property type="entry name" value="Histidine_triad_HIT"/>
</dbReference>
<comment type="caution">
    <text evidence="3">The sequence shown here is derived from an EMBL/GenBank/DDBJ whole genome shotgun (WGS) entry which is preliminary data.</text>
</comment>
<feature type="domain" description="HIT" evidence="2">
    <location>
        <begin position="10"/>
        <end position="125"/>
    </location>
</feature>
<protein>
    <submittedName>
        <fullName evidence="3">Uncharacterized HIT-like protein RP317</fullName>
    </submittedName>
</protein>
<evidence type="ECO:0000313" key="4">
    <source>
        <dbReference type="Proteomes" id="UP001314181"/>
    </source>
</evidence>
<evidence type="ECO:0000259" key="2">
    <source>
        <dbReference type="PROSITE" id="PS51084"/>
    </source>
</evidence>
<dbReference type="Gene3D" id="3.30.428.10">
    <property type="entry name" value="HIT-like"/>
    <property type="match status" value="1"/>
</dbReference>
<dbReference type="SUPFAM" id="SSF54197">
    <property type="entry name" value="HIT-like"/>
    <property type="match status" value="1"/>
</dbReference>
<dbReference type="Pfam" id="PF01230">
    <property type="entry name" value="HIT"/>
    <property type="match status" value="1"/>
</dbReference>
<dbReference type="EMBL" id="CAWVOK010000003">
    <property type="protein sequence ID" value="CAK8162381.1"/>
    <property type="molecule type" value="Genomic_DNA"/>
</dbReference>
<name>A0ABM9N739_9RICK</name>
<gene>
    <name evidence="3" type="ORF">CAXC1_120065</name>
</gene>
<dbReference type="Proteomes" id="UP001314181">
    <property type="component" value="Unassembled WGS sequence"/>
</dbReference>
<accession>A0ABM9N739</accession>
<feature type="short sequence motif" description="Histidine triad motif" evidence="1">
    <location>
        <begin position="104"/>
        <end position="108"/>
    </location>
</feature>
<proteinExistence type="predicted"/>
<dbReference type="RefSeq" id="WP_338363381.1">
    <property type="nucleotide sequence ID" value="NZ_CAWVOK010000003.1"/>
</dbReference>
<sequence length="126" mass="14542">MNTKYNNENIFYKIIHKIIDCKVIYEDDVCIAINDINPCAPVHILLLPKNNYISFNDFIITANSEEICKIFKAAHKIAQINNLEKNGYRIVMNHGHNASQTVMHFHIHVIGGRKIYGLCTNDDNKR</sequence>
<evidence type="ECO:0000256" key="1">
    <source>
        <dbReference type="PROSITE-ProRule" id="PRU00464"/>
    </source>
</evidence>
<dbReference type="PROSITE" id="PS00892">
    <property type="entry name" value="HIT_1"/>
    <property type="match status" value="1"/>
</dbReference>
<dbReference type="InterPro" id="IPR019808">
    <property type="entry name" value="Histidine_triad_CS"/>
</dbReference>
<dbReference type="PANTHER" id="PTHR23089">
    <property type="entry name" value="HISTIDINE TRIAD HIT PROTEIN"/>
    <property type="match status" value="1"/>
</dbReference>
<organism evidence="3 4">
    <name type="scientific">Candidatus Xenohaliotis californiensis</name>
    <dbReference type="NCBI Taxonomy" id="84677"/>
    <lineage>
        <taxon>Bacteria</taxon>
        <taxon>Pseudomonadati</taxon>
        <taxon>Pseudomonadota</taxon>
        <taxon>Alphaproteobacteria</taxon>
        <taxon>Rickettsiales</taxon>
        <taxon>Anaplasmataceae</taxon>
        <taxon>Candidatus Xenohaliotis</taxon>
    </lineage>
</organism>
<reference evidence="3 4" key="1">
    <citation type="submission" date="2024-01" db="EMBL/GenBank/DDBJ databases">
        <authorList>
            <person name="Kunselman E."/>
        </authorList>
    </citation>
    <scope>NUCLEOTIDE SEQUENCE [LARGE SCALE GENOMIC DNA]</scope>
    <source>
        <strain evidence="3">2 abalone samples</strain>
    </source>
</reference>
<dbReference type="PRINTS" id="PR00332">
    <property type="entry name" value="HISTRIAD"/>
</dbReference>
<dbReference type="InterPro" id="IPR036265">
    <property type="entry name" value="HIT-like_sf"/>
</dbReference>